<evidence type="ECO:0000256" key="7">
    <source>
        <dbReference type="ARBA" id="ARBA00022927"/>
    </source>
</evidence>
<keyword evidence="4 10" id="KW-0997">Cell inner membrane</keyword>
<feature type="transmembrane region" description="Helical" evidence="10">
    <location>
        <begin position="353"/>
        <end position="371"/>
    </location>
</feature>
<dbReference type="GO" id="GO:0042937">
    <property type="term" value="F:tripeptide transmembrane transporter activity"/>
    <property type="evidence" value="ECO:0007669"/>
    <property type="project" value="UniProtKB-UniRule"/>
</dbReference>
<dbReference type="GO" id="GO:0071916">
    <property type="term" value="F:dipeptide transmembrane transporter activity"/>
    <property type="evidence" value="ECO:0007669"/>
    <property type="project" value="UniProtKB-UniRule"/>
</dbReference>
<feature type="transmembrane region" description="Helical" evidence="10">
    <location>
        <begin position="456"/>
        <end position="477"/>
    </location>
</feature>
<dbReference type="GO" id="GO:0015031">
    <property type="term" value="P:protein transport"/>
    <property type="evidence" value="ECO:0007669"/>
    <property type="project" value="UniProtKB-KW"/>
</dbReference>
<keyword evidence="5 10" id="KW-0812">Transmembrane</keyword>
<dbReference type="PROSITE" id="PS01022">
    <property type="entry name" value="PTR2_1"/>
    <property type="match status" value="1"/>
</dbReference>
<dbReference type="Proteomes" id="UP000307430">
    <property type="component" value="Unassembled WGS sequence"/>
</dbReference>
<evidence type="ECO:0000256" key="1">
    <source>
        <dbReference type="ARBA" id="ARBA00004651"/>
    </source>
</evidence>
<dbReference type="NCBIfam" id="NF007137">
    <property type="entry name" value="PRK09584.1"/>
    <property type="match status" value="1"/>
</dbReference>
<dbReference type="Gene3D" id="1.20.1250.20">
    <property type="entry name" value="MFS general substrate transporter like domains"/>
    <property type="match status" value="1"/>
</dbReference>
<dbReference type="GO" id="GO:0015333">
    <property type="term" value="F:peptide:proton symporter activity"/>
    <property type="evidence" value="ECO:0007669"/>
    <property type="project" value="UniProtKB-UniRule"/>
</dbReference>
<feature type="transmembrane region" description="Helical" evidence="10">
    <location>
        <begin position="273"/>
        <end position="292"/>
    </location>
</feature>
<dbReference type="PANTHER" id="PTHR23517:SF15">
    <property type="entry name" value="PROTON-DEPENDENT OLIGOPEPTIDE FAMILY TRANSPORT PROTEIN"/>
    <property type="match status" value="1"/>
</dbReference>
<dbReference type="NCBIfam" id="TIGR00924">
    <property type="entry name" value="yjdL_sub1_fam"/>
    <property type="match status" value="1"/>
</dbReference>
<reference evidence="12 13" key="1">
    <citation type="submission" date="2019-05" db="EMBL/GenBank/DDBJ databases">
        <title>Genome sequence of Klebsiella sp strain TOUT106.</title>
        <authorList>
            <person name="Rahi P."/>
            <person name="Chaudhari D."/>
        </authorList>
    </citation>
    <scope>NUCLEOTIDE SEQUENCE [LARGE SCALE GENOMIC DNA]</scope>
    <source>
        <strain evidence="12 13">TOUT106</strain>
    </source>
</reference>
<keyword evidence="8 10" id="KW-1133">Transmembrane helix</keyword>
<feature type="transmembrane region" description="Helical" evidence="10">
    <location>
        <begin position="244"/>
        <end position="261"/>
    </location>
</feature>
<evidence type="ECO:0000313" key="13">
    <source>
        <dbReference type="Proteomes" id="UP000307430"/>
    </source>
</evidence>
<dbReference type="RefSeq" id="WP_138358899.1">
    <property type="nucleotide sequence ID" value="NZ_JBCIVH010000010.1"/>
</dbReference>
<accession>A0A5R9LP23</accession>
<dbReference type="InterPro" id="IPR020846">
    <property type="entry name" value="MFS_dom"/>
</dbReference>
<proteinExistence type="inferred from homology"/>
<dbReference type="FunFam" id="1.20.1250.20:FF:000017">
    <property type="entry name" value="Dipeptide and tripeptide permease A"/>
    <property type="match status" value="1"/>
</dbReference>
<dbReference type="InterPro" id="IPR018456">
    <property type="entry name" value="PTR2_symporter_CS"/>
</dbReference>
<feature type="transmembrane region" description="Helical" evidence="10">
    <location>
        <begin position="221"/>
        <end position="238"/>
    </location>
</feature>
<dbReference type="AlphaFoldDB" id="A0A5R9LP23"/>
<evidence type="ECO:0000256" key="6">
    <source>
        <dbReference type="ARBA" id="ARBA00022856"/>
    </source>
</evidence>
<protein>
    <recommendedName>
        <fullName evidence="10">Dipeptide and tripeptide permease A</fullName>
    </recommendedName>
</protein>
<feature type="transmembrane region" description="Helical" evidence="10">
    <location>
        <begin position="323"/>
        <end position="341"/>
    </location>
</feature>
<comment type="function">
    <text evidence="10">Proton-dependent permease that transports di- and tripeptides.</text>
</comment>
<dbReference type="CDD" id="cd17346">
    <property type="entry name" value="MFS_DtpA_like"/>
    <property type="match status" value="1"/>
</dbReference>
<keyword evidence="2 10" id="KW-0813">Transport</keyword>
<organism evidence="12 13">
    <name type="scientific">Klebsiella indica</name>
    <dbReference type="NCBI Taxonomy" id="2582917"/>
    <lineage>
        <taxon>Bacteria</taxon>
        <taxon>Pseudomonadati</taxon>
        <taxon>Pseudomonadota</taxon>
        <taxon>Gammaproteobacteria</taxon>
        <taxon>Enterobacterales</taxon>
        <taxon>Enterobacteriaceae</taxon>
        <taxon>Klebsiella/Raoultella group</taxon>
        <taxon>Klebsiella</taxon>
    </lineage>
</organism>
<evidence type="ECO:0000256" key="8">
    <source>
        <dbReference type="ARBA" id="ARBA00022989"/>
    </source>
</evidence>
<name>A0A5R9LP23_9ENTR</name>
<keyword evidence="13" id="KW-1185">Reference proteome</keyword>
<feature type="transmembrane region" description="Helical" evidence="10">
    <location>
        <begin position="179"/>
        <end position="200"/>
    </location>
</feature>
<feature type="transmembrane region" description="Helical" evidence="10">
    <location>
        <begin position="90"/>
        <end position="107"/>
    </location>
</feature>
<feature type="transmembrane region" description="Helical" evidence="10">
    <location>
        <begin position="391"/>
        <end position="411"/>
    </location>
</feature>
<dbReference type="InterPro" id="IPR050171">
    <property type="entry name" value="MFS_Transporters"/>
</dbReference>
<evidence type="ECO:0000256" key="2">
    <source>
        <dbReference type="ARBA" id="ARBA00022448"/>
    </source>
</evidence>
<feature type="transmembrane region" description="Helical" evidence="10">
    <location>
        <begin position="152"/>
        <end position="173"/>
    </location>
</feature>
<dbReference type="PANTHER" id="PTHR23517">
    <property type="entry name" value="RESISTANCE PROTEIN MDTM, PUTATIVE-RELATED-RELATED"/>
    <property type="match status" value="1"/>
</dbReference>
<dbReference type="SUPFAM" id="SSF103473">
    <property type="entry name" value="MFS general substrate transporter"/>
    <property type="match status" value="1"/>
</dbReference>
<feature type="transmembrane region" description="Helical" evidence="10">
    <location>
        <begin position="113"/>
        <end position="131"/>
    </location>
</feature>
<keyword evidence="9 10" id="KW-0472">Membrane</keyword>
<dbReference type="HAMAP" id="MF_01878">
    <property type="entry name" value="PTR2_DtpA_subfam"/>
    <property type="match status" value="1"/>
</dbReference>
<evidence type="ECO:0000256" key="5">
    <source>
        <dbReference type="ARBA" id="ARBA00022692"/>
    </source>
</evidence>
<keyword evidence="3 10" id="KW-1003">Cell membrane</keyword>
<comment type="caution">
    <text evidence="12">The sequence shown here is derived from an EMBL/GenBank/DDBJ whole genome shotgun (WGS) entry which is preliminary data.</text>
</comment>
<keyword evidence="7 10" id="KW-0653">Protein transport</keyword>
<feature type="domain" description="Major facilitator superfamily (MFS) profile" evidence="11">
    <location>
        <begin position="22"/>
        <end position="483"/>
    </location>
</feature>
<evidence type="ECO:0000256" key="4">
    <source>
        <dbReference type="ARBA" id="ARBA00022519"/>
    </source>
</evidence>
<evidence type="ECO:0000256" key="9">
    <source>
        <dbReference type="ARBA" id="ARBA00023136"/>
    </source>
</evidence>
<dbReference type="InterPro" id="IPR023517">
    <property type="entry name" value="AA/pep_transptr_DtpA"/>
</dbReference>
<dbReference type="InterPro" id="IPR036259">
    <property type="entry name" value="MFS_trans_sf"/>
</dbReference>
<comment type="similarity">
    <text evidence="10">Belongs to the major facilitator superfamily. Proton-dependent oligopeptide transporter (POT/PTR) (TC 2.A.17) family. DtpA subfamily.</text>
</comment>
<evidence type="ECO:0000313" key="12">
    <source>
        <dbReference type="EMBL" id="TLV23031.1"/>
    </source>
</evidence>
<evidence type="ECO:0000259" key="11">
    <source>
        <dbReference type="PROSITE" id="PS50850"/>
    </source>
</evidence>
<dbReference type="PROSITE" id="PS01023">
    <property type="entry name" value="PTR2_2"/>
    <property type="match status" value="1"/>
</dbReference>
<dbReference type="PROSITE" id="PS50850">
    <property type="entry name" value="MFS"/>
    <property type="match status" value="1"/>
</dbReference>
<dbReference type="Pfam" id="PF00854">
    <property type="entry name" value="PTR2"/>
    <property type="match status" value="1"/>
</dbReference>
<dbReference type="GO" id="GO:0005886">
    <property type="term" value="C:plasma membrane"/>
    <property type="evidence" value="ECO:0007669"/>
    <property type="project" value="UniProtKB-SubCell"/>
</dbReference>
<sequence length="501" mass="54278">MSTANNKPTESVSLNAFKQPRSFYLIFSIELWERFGFYGLQGIMAVYLVKQLGMSEADSITLFSSFSALVYGLVAIGGWLGDKILGTKRVIMLGAIVLAIGYALVSWSGHNTSIVYVGMATIAVGNGLFKANPSSLLSTCYDKNDPRLDGAFTMYYMSVNIGSFFSMLATPWLAAKFGWSVAFALSFVGLMITIVNFAFCQRWVKQYGSKPDFEPLHVGKLLATIAGVVVLITVATWLLHNQGIARMALGVIALGIIFIFAKEAFAMQGAARRKMIVAFILMLQAIIFFVLYSQMPTSLNFFAIRNVEHSLLGIAFEPEQYQALNPFWIIIGSPILAAIYNKMGDTLPMPMKFAIGMVLCSGAFLVLPLGAKFASDAGIVNVSWLVTSYGLQSIGELMISGLGLAMVAQLVPQRLMGFIMGSWFLTTAGANIIGGYVANMMAVPENVTDPLMSLDVYSRVFLNIGATTGVIALLMLLTAPKLNRMTQDEDKAASVSDTATA</sequence>
<feature type="transmembrane region" description="Helical" evidence="10">
    <location>
        <begin position="23"/>
        <end position="48"/>
    </location>
</feature>
<dbReference type="InterPro" id="IPR005279">
    <property type="entry name" value="Dipep/tripep_permease"/>
</dbReference>
<dbReference type="EMBL" id="VCHQ01000003">
    <property type="protein sequence ID" value="TLV23031.1"/>
    <property type="molecule type" value="Genomic_DNA"/>
</dbReference>
<evidence type="ECO:0000256" key="10">
    <source>
        <dbReference type="HAMAP-Rule" id="MF_01878"/>
    </source>
</evidence>
<feature type="transmembrane region" description="Helical" evidence="10">
    <location>
        <begin position="60"/>
        <end position="81"/>
    </location>
</feature>
<feature type="transmembrane region" description="Helical" evidence="10">
    <location>
        <begin position="423"/>
        <end position="444"/>
    </location>
</feature>
<comment type="subcellular location">
    <subcellularLocation>
        <location evidence="10">Cell inner membrane</location>
        <topology evidence="10">Multi-pass membrane protein</topology>
    </subcellularLocation>
    <subcellularLocation>
        <location evidence="1">Cell membrane</location>
        <topology evidence="1">Multi-pass membrane protein</topology>
    </subcellularLocation>
</comment>
<dbReference type="InterPro" id="IPR000109">
    <property type="entry name" value="POT_fam"/>
</dbReference>
<gene>
    <name evidence="10 12" type="primary">dtpA</name>
    <name evidence="12" type="ORF">FE839_02770</name>
</gene>
<dbReference type="GO" id="GO:0035443">
    <property type="term" value="P:tripeptide transmembrane transport"/>
    <property type="evidence" value="ECO:0007669"/>
    <property type="project" value="UniProtKB-ARBA"/>
</dbReference>
<evidence type="ECO:0000256" key="3">
    <source>
        <dbReference type="ARBA" id="ARBA00022475"/>
    </source>
</evidence>
<keyword evidence="6 10" id="KW-0571">Peptide transport</keyword>